<accession>A0A821QVQ8</accession>
<dbReference type="EMBL" id="CAJOBP010055711">
    <property type="protein sequence ID" value="CAF4831897.1"/>
    <property type="molecule type" value="Genomic_DNA"/>
</dbReference>
<keyword evidence="2" id="KW-1185">Reference proteome</keyword>
<name>A0A821QVQ8_9BILA</name>
<protein>
    <submittedName>
        <fullName evidence="1">Uncharacterized protein</fullName>
    </submittedName>
</protein>
<proteinExistence type="predicted"/>
<dbReference type="Proteomes" id="UP000663873">
    <property type="component" value="Unassembled WGS sequence"/>
</dbReference>
<sequence>MPGLVYIHAIMLAISEFKQLNQRLPEP</sequence>
<gene>
    <name evidence="1" type="ORF">UJA718_LOCUS42656</name>
</gene>
<feature type="non-terminal residue" evidence="1">
    <location>
        <position position="27"/>
    </location>
</feature>
<reference evidence="1" key="1">
    <citation type="submission" date="2021-02" db="EMBL/GenBank/DDBJ databases">
        <authorList>
            <person name="Nowell W R."/>
        </authorList>
    </citation>
    <scope>NUCLEOTIDE SEQUENCE</scope>
</reference>
<evidence type="ECO:0000313" key="1">
    <source>
        <dbReference type="EMBL" id="CAF4831897.1"/>
    </source>
</evidence>
<dbReference type="AlphaFoldDB" id="A0A821QVQ8"/>
<evidence type="ECO:0000313" key="2">
    <source>
        <dbReference type="Proteomes" id="UP000663873"/>
    </source>
</evidence>
<organism evidence="1 2">
    <name type="scientific">Rotaria socialis</name>
    <dbReference type="NCBI Taxonomy" id="392032"/>
    <lineage>
        <taxon>Eukaryota</taxon>
        <taxon>Metazoa</taxon>
        <taxon>Spiralia</taxon>
        <taxon>Gnathifera</taxon>
        <taxon>Rotifera</taxon>
        <taxon>Eurotatoria</taxon>
        <taxon>Bdelloidea</taxon>
        <taxon>Philodinida</taxon>
        <taxon>Philodinidae</taxon>
        <taxon>Rotaria</taxon>
    </lineage>
</organism>
<comment type="caution">
    <text evidence="1">The sequence shown here is derived from an EMBL/GenBank/DDBJ whole genome shotgun (WGS) entry which is preliminary data.</text>
</comment>